<gene>
    <name evidence="2" type="ORF">C2E21_0142</name>
</gene>
<feature type="compositionally biased region" description="Polar residues" evidence="1">
    <location>
        <begin position="1"/>
        <end position="14"/>
    </location>
</feature>
<feature type="compositionally biased region" description="Low complexity" evidence="1">
    <location>
        <begin position="109"/>
        <end position="121"/>
    </location>
</feature>
<dbReference type="InterPro" id="IPR036249">
    <property type="entry name" value="Thioredoxin-like_sf"/>
</dbReference>
<dbReference type="CDD" id="cd02980">
    <property type="entry name" value="TRX_Fd_family"/>
    <property type="match status" value="1"/>
</dbReference>
<reference evidence="2 3" key="1">
    <citation type="journal article" date="2018" name="Plant J.">
        <title>Genome sequences of Chlorella sorokiniana UTEX 1602 and Micractinium conductrix SAG 241.80: implications to maltose excretion by a green alga.</title>
        <authorList>
            <person name="Arriola M.B."/>
            <person name="Velmurugan N."/>
            <person name="Zhang Y."/>
            <person name="Plunkett M.H."/>
            <person name="Hondzo H."/>
            <person name="Barney B.M."/>
        </authorList>
    </citation>
    <scope>NUCLEOTIDE SEQUENCE [LARGE SCALE GENOMIC DNA]</scope>
    <source>
        <strain evidence="3">UTEX 1602</strain>
    </source>
</reference>
<dbReference type="OrthoDB" id="515701at2759"/>
<evidence type="ECO:0000256" key="1">
    <source>
        <dbReference type="SAM" id="MobiDB-lite"/>
    </source>
</evidence>
<keyword evidence="3" id="KW-1185">Reference proteome</keyword>
<proteinExistence type="predicted"/>
<name>A0A2P6U3J9_CHLSO</name>
<protein>
    <submittedName>
        <fullName evidence="2">Uncharacterized protein</fullName>
    </submittedName>
</protein>
<evidence type="ECO:0000313" key="2">
    <source>
        <dbReference type="EMBL" id="PRW60880.1"/>
    </source>
</evidence>
<accession>A0A2P6U3J9</accession>
<feature type="region of interest" description="Disordered" evidence="1">
    <location>
        <begin position="99"/>
        <end position="132"/>
    </location>
</feature>
<dbReference type="SUPFAM" id="SSF52833">
    <property type="entry name" value="Thioredoxin-like"/>
    <property type="match status" value="1"/>
</dbReference>
<organism evidence="2 3">
    <name type="scientific">Chlorella sorokiniana</name>
    <name type="common">Freshwater green alga</name>
    <dbReference type="NCBI Taxonomy" id="3076"/>
    <lineage>
        <taxon>Eukaryota</taxon>
        <taxon>Viridiplantae</taxon>
        <taxon>Chlorophyta</taxon>
        <taxon>core chlorophytes</taxon>
        <taxon>Trebouxiophyceae</taxon>
        <taxon>Chlorellales</taxon>
        <taxon>Chlorellaceae</taxon>
        <taxon>Chlorella clade</taxon>
        <taxon>Chlorella</taxon>
    </lineage>
</organism>
<evidence type="ECO:0000313" key="3">
    <source>
        <dbReference type="Proteomes" id="UP000239899"/>
    </source>
</evidence>
<feature type="region of interest" description="Disordered" evidence="1">
    <location>
        <begin position="1"/>
        <end position="20"/>
    </location>
</feature>
<comment type="caution">
    <text evidence="2">The sequence shown here is derived from an EMBL/GenBank/DDBJ whole genome shotgun (WGS) entry which is preliminary data.</text>
</comment>
<dbReference type="Proteomes" id="UP000239899">
    <property type="component" value="Unassembled WGS sequence"/>
</dbReference>
<dbReference type="EMBL" id="LHPG02000001">
    <property type="protein sequence ID" value="PRW60880.1"/>
    <property type="molecule type" value="Genomic_DNA"/>
</dbReference>
<sequence>MAPSTLYSPTSHAASPSRLRQQRAAFSDNGHLAFYGGAAAGRPARRRADAAAATPIAAAASGATSRRARVLQQVADVEATLLRLEQVQPLASSPLPQQFAASRRACAPSSSSSSSESSSESSESEGEGEHSVAAQLRRRLVAQQQLLRAAHQLDPHTVASNILAAPPAATAAPPLQPPAADVAAAGTASRTVVRVCTGKKCSQAGSAAVLAQLSGMPGVVAQPTKCLKQCRRCVAVEMASGGGGRCATDALYTGVNAANVAGVLAMHRSNAVPCAPALP</sequence>
<dbReference type="AlphaFoldDB" id="A0A2P6U3J9"/>